<feature type="compositionally biased region" description="Gly residues" evidence="10">
    <location>
        <begin position="215"/>
        <end position="227"/>
    </location>
</feature>
<dbReference type="PANTHER" id="PTHR39583">
    <property type="entry name" value="TYPE II SECRETION SYSTEM PROTEIN J-RELATED"/>
    <property type="match status" value="1"/>
</dbReference>
<dbReference type="PANTHER" id="PTHR39583:SF2">
    <property type="entry name" value="TYPE II SECRETION SYSTEM PROTEIN J"/>
    <property type="match status" value="1"/>
</dbReference>
<dbReference type="InterPro" id="IPR012902">
    <property type="entry name" value="N_methyl_site"/>
</dbReference>
<dbReference type="InterPro" id="IPR051621">
    <property type="entry name" value="T2SS_protein_J"/>
</dbReference>
<gene>
    <name evidence="12" type="ORF">Maes01_00099</name>
</gene>
<evidence type="ECO:0000256" key="5">
    <source>
        <dbReference type="ARBA" id="ARBA00022481"/>
    </source>
</evidence>
<comment type="subcellular location">
    <subcellularLocation>
        <location evidence="1">Cell inner membrane</location>
        <topology evidence="1">Single-pass membrane protein</topology>
    </subcellularLocation>
</comment>
<comment type="caution">
    <text evidence="12">The sequence shown here is derived from an EMBL/GenBank/DDBJ whole genome shotgun (WGS) entry which is preliminary data.</text>
</comment>
<evidence type="ECO:0000256" key="7">
    <source>
        <dbReference type="ARBA" id="ARBA00022692"/>
    </source>
</evidence>
<evidence type="ECO:0000256" key="2">
    <source>
        <dbReference type="ARBA" id="ARBA00011084"/>
    </source>
</evidence>
<dbReference type="Pfam" id="PF07963">
    <property type="entry name" value="N_methyl"/>
    <property type="match status" value="1"/>
</dbReference>
<evidence type="ECO:0000256" key="11">
    <source>
        <dbReference type="SAM" id="Phobius"/>
    </source>
</evidence>
<evidence type="ECO:0000256" key="6">
    <source>
        <dbReference type="ARBA" id="ARBA00022519"/>
    </source>
</evidence>
<feature type="compositionally biased region" description="Low complexity" evidence="10">
    <location>
        <begin position="228"/>
        <end position="245"/>
    </location>
</feature>
<organism evidence="12 13">
    <name type="scientific">Microbulbifer aestuariivivens</name>
    <dbReference type="NCBI Taxonomy" id="1908308"/>
    <lineage>
        <taxon>Bacteria</taxon>
        <taxon>Pseudomonadati</taxon>
        <taxon>Pseudomonadota</taxon>
        <taxon>Gammaproteobacteria</taxon>
        <taxon>Cellvibrionales</taxon>
        <taxon>Microbulbiferaceae</taxon>
        <taxon>Microbulbifer</taxon>
    </lineage>
</organism>
<protein>
    <recommendedName>
        <fullName evidence="3">Type II secretion system protein J</fullName>
    </recommendedName>
</protein>
<feature type="region of interest" description="Disordered" evidence="10">
    <location>
        <begin position="215"/>
        <end position="252"/>
    </location>
</feature>
<evidence type="ECO:0000256" key="10">
    <source>
        <dbReference type="SAM" id="MobiDB-lite"/>
    </source>
</evidence>
<keyword evidence="5" id="KW-0488">Methylation</keyword>
<keyword evidence="8 11" id="KW-1133">Transmembrane helix</keyword>
<name>A0ABP9WMA2_9GAMM</name>
<dbReference type="Proteomes" id="UP001408594">
    <property type="component" value="Unassembled WGS sequence"/>
</dbReference>
<evidence type="ECO:0000256" key="3">
    <source>
        <dbReference type="ARBA" id="ARBA00021539"/>
    </source>
</evidence>
<keyword evidence="4" id="KW-1003">Cell membrane</keyword>
<dbReference type="InterPro" id="IPR010055">
    <property type="entry name" value="T2SS_protein-GspJ"/>
</dbReference>
<accession>A0ABP9WMA2</accession>
<evidence type="ECO:0000256" key="1">
    <source>
        <dbReference type="ARBA" id="ARBA00004377"/>
    </source>
</evidence>
<evidence type="ECO:0000256" key="9">
    <source>
        <dbReference type="ARBA" id="ARBA00023136"/>
    </source>
</evidence>
<evidence type="ECO:0000313" key="12">
    <source>
        <dbReference type="EMBL" id="GAA5523551.1"/>
    </source>
</evidence>
<feature type="transmembrane region" description="Helical" evidence="11">
    <location>
        <begin position="12"/>
        <end position="30"/>
    </location>
</feature>
<reference evidence="12 13" key="1">
    <citation type="submission" date="2024-02" db="EMBL/GenBank/DDBJ databases">
        <title>Microbulbifer aestuariivivens NBRC 112533.</title>
        <authorList>
            <person name="Ichikawa N."/>
            <person name="Katano-Makiyama Y."/>
            <person name="Hidaka K."/>
        </authorList>
    </citation>
    <scope>NUCLEOTIDE SEQUENCE [LARGE SCALE GENOMIC DNA]</scope>
    <source>
        <strain evidence="12 13">NBRC 112533</strain>
    </source>
</reference>
<evidence type="ECO:0000256" key="4">
    <source>
        <dbReference type="ARBA" id="ARBA00022475"/>
    </source>
</evidence>
<comment type="similarity">
    <text evidence="2">Belongs to the GSP J family.</text>
</comment>
<dbReference type="Gene3D" id="3.10.610.10">
    <property type="entry name" value="GSPII I/J protein-like"/>
    <property type="match status" value="1"/>
</dbReference>
<proteinExistence type="inferred from homology"/>
<dbReference type="Pfam" id="PF11612">
    <property type="entry name" value="T2SSJ"/>
    <property type="match status" value="1"/>
</dbReference>
<dbReference type="RefSeq" id="WP_345547774.1">
    <property type="nucleotide sequence ID" value="NZ_BAABRT010000001.1"/>
</dbReference>
<evidence type="ECO:0000313" key="13">
    <source>
        <dbReference type="Proteomes" id="UP001408594"/>
    </source>
</evidence>
<keyword evidence="6" id="KW-0997">Cell inner membrane</keyword>
<dbReference type="NCBIfam" id="TIGR01711">
    <property type="entry name" value="gspJ"/>
    <property type="match status" value="1"/>
</dbReference>
<dbReference type="EMBL" id="BAABRT010000001">
    <property type="protein sequence ID" value="GAA5523551.1"/>
    <property type="molecule type" value="Genomic_DNA"/>
</dbReference>
<keyword evidence="7 11" id="KW-0812">Transmembrane</keyword>
<dbReference type="InterPro" id="IPR045584">
    <property type="entry name" value="Pilin-like"/>
</dbReference>
<dbReference type="NCBIfam" id="TIGR02532">
    <property type="entry name" value="IV_pilin_GFxxxE"/>
    <property type="match status" value="1"/>
</dbReference>
<evidence type="ECO:0000256" key="8">
    <source>
        <dbReference type="ARBA" id="ARBA00022989"/>
    </source>
</evidence>
<sequence>MIRHSGFTLVEMMVVLVIVSIIGIGSYSLMDTLNGTDRTLTERSEQMRRLSMALYRIEDDLRQLTARPVKNAYSGFEPALRGDVNEVEFTRLGAANLTAEPRGELLRLSYSLGFAKDGDADNGGLLLRNRWRVLDRAPDSEPVSEPLLLGVQVLGFRYYEPNTKVWLAEWPPLGSTSVAGSADTRIPAAVEFTLRTGDSEVRRVFPLNRYPIPGAGAGSGTGIGTGQGANNSNGGQGAGQQQTTGGTTGGQQ</sequence>
<keyword evidence="9 11" id="KW-0472">Membrane</keyword>
<keyword evidence="13" id="KW-1185">Reference proteome</keyword>
<dbReference type="SUPFAM" id="SSF54523">
    <property type="entry name" value="Pili subunits"/>
    <property type="match status" value="1"/>
</dbReference>